<keyword evidence="3" id="KW-0732">Signal</keyword>
<comment type="similarity">
    <text evidence="1">Belongs to the plant LTP family.</text>
</comment>
<keyword evidence="6" id="KW-1185">Reference proteome</keyword>
<dbReference type="InterPro" id="IPR000528">
    <property type="entry name" value="Plant_nsLTP"/>
</dbReference>
<dbReference type="AlphaFoldDB" id="A0A1Q3CK29"/>
<protein>
    <submittedName>
        <fullName evidence="5">Tryp_alpha_amyl domain-containing protein</fullName>
    </submittedName>
</protein>
<dbReference type="GO" id="GO:0008289">
    <property type="term" value="F:lipid binding"/>
    <property type="evidence" value="ECO:0007669"/>
    <property type="project" value="InterPro"/>
</dbReference>
<dbReference type="PANTHER" id="PTHR33076">
    <property type="entry name" value="NON-SPECIFIC LIPID-TRANSFER PROTEIN 2-RELATED"/>
    <property type="match status" value="1"/>
</dbReference>
<evidence type="ECO:0000256" key="3">
    <source>
        <dbReference type="SAM" id="SignalP"/>
    </source>
</evidence>
<evidence type="ECO:0000313" key="6">
    <source>
        <dbReference type="Proteomes" id="UP000187406"/>
    </source>
</evidence>
<dbReference type="InterPro" id="IPR016140">
    <property type="entry name" value="Bifunc_inhib/LTP/seed_store"/>
</dbReference>
<dbReference type="Proteomes" id="UP000187406">
    <property type="component" value="Unassembled WGS sequence"/>
</dbReference>
<comment type="caution">
    <text evidence="5">The sequence shown here is derived from an EMBL/GenBank/DDBJ whole genome shotgun (WGS) entry which is preliminary data.</text>
</comment>
<proteinExistence type="inferred from homology"/>
<evidence type="ECO:0000313" key="5">
    <source>
        <dbReference type="EMBL" id="GAV80579.1"/>
    </source>
</evidence>
<dbReference type="InterPro" id="IPR036312">
    <property type="entry name" value="Bifun_inhib/LTP/seed_sf"/>
</dbReference>
<dbReference type="Gene3D" id="1.10.110.10">
    <property type="entry name" value="Plant lipid-transfer and hydrophobic proteins"/>
    <property type="match status" value="1"/>
</dbReference>
<accession>A0A1Q3CK29</accession>
<dbReference type="OrthoDB" id="1876592at2759"/>
<organism evidence="5 6">
    <name type="scientific">Cephalotus follicularis</name>
    <name type="common">Albany pitcher plant</name>
    <dbReference type="NCBI Taxonomy" id="3775"/>
    <lineage>
        <taxon>Eukaryota</taxon>
        <taxon>Viridiplantae</taxon>
        <taxon>Streptophyta</taxon>
        <taxon>Embryophyta</taxon>
        <taxon>Tracheophyta</taxon>
        <taxon>Spermatophyta</taxon>
        <taxon>Magnoliopsida</taxon>
        <taxon>eudicotyledons</taxon>
        <taxon>Gunneridae</taxon>
        <taxon>Pentapetalae</taxon>
        <taxon>rosids</taxon>
        <taxon>fabids</taxon>
        <taxon>Oxalidales</taxon>
        <taxon>Cephalotaceae</taxon>
        <taxon>Cephalotus</taxon>
    </lineage>
</organism>
<dbReference type="GO" id="GO:0006869">
    <property type="term" value="P:lipid transport"/>
    <property type="evidence" value="ECO:0007669"/>
    <property type="project" value="InterPro"/>
</dbReference>
<feature type="domain" description="Bifunctional inhibitor/plant lipid transfer protein/seed storage helical" evidence="4">
    <location>
        <begin position="31"/>
        <end position="107"/>
    </location>
</feature>
<evidence type="ECO:0000259" key="4">
    <source>
        <dbReference type="Pfam" id="PF00234"/>
    </source>
</evidence>
<evidence type="ECO:0000256" key="2">
    <source>
        <dbReference type="ARBA" id="ARBA00023157"/>
    </source>
</evidence>
<sequence>MGRFVAIFLAFTIILLPGSTIATTDWFTINCFDTLQYFSMCLDFLQGKNPEPNKNCCYGIRELNKMAKPSKEAKKICRCIDFVSQMPPYFLASNINALPNICHTHFSIPLAVHMNCTQ</sequence>
<name>A0A1Q3CK29_CEPFO</name>
<feature type="chain" id="PRO_5012253346" evidence="3">
    <location>
        <begin position="23"/>
        <end position="118"/>
    </location>
</feature>
<keyword evidence="2" id="KW-1015">Disulfide bond</keyword>
<dbReference type="EMBL" id="BDDD01002217">
    <property type="protein sequence ID" value="GAV80579.1"/>
    <property type="molecule type" value="Genomic_DNA"/>
</dbReference>
<dbReference type="Pfam" id="PF00234">
    <property type="entry name" value="Tryp_alpha_amyl"/>
    <property type="match status" value="1"/>
</dbReference>
<evidence type="ECO:0000256" key="1">
    <source>
        <dbReference type="ARBA" id="ARBA00009748"/>
    </source>
</evidence>
<feature type="signal peptide" evidence="3">
    <location>
        <begin position="1"/>
        <end position="22"/>
    </location>
</feature>
<dbReference type="SUPFAM" id="SSF47699">
    <property type="entry name" value="Bifunctional inhibitor/lipid-transfer protein/seed storage 2S albumin"/>
    <property type="match status" value="1"/>
</dbReference>
<reference evidence="6" key="1">
    <citation type="submission" date="2016-04" db="EMBL/GenBank/DDBJ databases">
        <title>Cephalotus genome sequencing.</title>
        <authorList>
            <person name="Fukushima K."/>
            <person name="Hasebe M."/>
            <person name="Fang X."/>
        </authorList>
    </citation>
    <scope>NUCLEOTIDE SEQUENCE [LARGE SCALE GENOMIC DNA]</scope>
    <source>
        <strain evidence="6">cv. St1</strain>
    </source>
</reference>
<dbReference type="InParanoid" id="A0A1Q3CK29"/>
<gene>
    <name evidence="5" type="ORF">CFOL_v3_24039</name>
</gene>